<evidence type="ECO:0000256" key="1">
    <source>
        <dbReference type="SAM" id="SignalP"/>
    </source>
</evidence>
<dbReference type="WBParaSite" id="PSAMB.scaffold7896size6929.g30704.t1">
    <property type="protein sequence ID" value="PSAMB.scaffold7896size6929.g30704.t1"/>
    <property type="gene ID" value="PSAMB.scaffold7896size6929.g30704"/>
</dbReference>
<proteinExistence type="predicted"/>
<feature type="chain" id="PRO_5037058241" evidence="1">
    <location>
        <begin position="50"/>
        <end position="174"/>
    </location>
</feature>
<keyword evidence="1" id="KW-0732">Signal</keyword>
<name>A0A914XCT3_9BILA</name>
<keyword evidence="2" id="KW-1185">Reference proteome</keyword>
<evidence type="ECO:0000313" key="2">
    <source>
        <dbReference type="Proteomes" id="UP000887566"/>
    </source>
</evidence>
<organism evidence="2 3">
    <name type="scientific">Plectus sambesii</name>
    <dbReference type="NCBI Taxonomy" id="2011161"/>
    <lineage>
        <taxon>Eukaryota</taxon>
        <taxon>Metazoa</taxon>
        <taxon>Ecdysozoa</taxon>
        <taxon>Nematoda</taxon>
        <taxon>Chromadorea</taxon>
        <taxon>Plectida</taxon>
        <taxon>Plectina</taxon>
        <taxon>Plectoidea</taxon>
        <taxon>Plectidae</taxon>
        <taxon>Plectus</taxon>
    </lineage>
</organism>
<protein>
    <submittedName>
        <fullName evidence="3">Uncharacterized protein</fullName>
    </submittedName>
</protein>
<accession>A0A914XCT3</accession>
<feature type="signal peptide" evidence="1">
    <location>
        <begin position="1"/>
        <end position="49"/>
    </location>
</feature>
<sequence>MGRVTGAVRGSNRKDGVCFARSTANMRTMTWADCLLLLLLSSAIAISSGLDCWKCVGPDCDDTSMEQSEFAERMTCEEGASCQKAWLEFYDLELNQSRTSITVRSCSYRIGCNEIIDTTDCKEDKQRYAGLGCETRYCCDGDLCNGVGITSSNTIALVTAVTVAIIFQLHRYAN</sequence>
<reference evidence="3" key="1">
    <citation type="submission" date="2022-11" db="UniProtKB">
        <authorList>
            <consortium name="WormBaseParasite"/>
        </authorList>
    </citation>
    <scope>IDENTIFICATION</scope>
</reference>
<dbReference type="AlphaFoldDB" id="A0A914XCT3"/>
<evidence type="ECO:0000313" key="3">
    <source>
        <dbReference type="WBParaSite" id="PSAMB.scaffold7896size6929.g30704.t1"/>
    </source>
</evidence>
<dbReference type="Proteomes" id="UP000887566">
    <property type="component" value="Unplaced"/>
</dbReference>